<name>A0A367WXM0_9PROT</name>
<keyword evidence="1" id="KW-0472">Membrane</keyword>
<feature type="chain" id="PRO_5016802246" description="TPM domain-containing protein" evidence="2">
    <location>
        <begin position="23"/>
        <end position="461"/>
    </location>
</feature>
<dbReference type="InterPro" id="IPR007621">
    <property type="entry name" value="TPM_dom"/>
</dbReference>
<evidence type="ECO:0000256" key="2">
    <source>
        <dbReference type="SAM" id="SignalP"/>
    </source>
</evidence>
<dbReference type="OrthoDB" id="9810918at2"/>
<evidence type="ECO:0000313" key="5">
    <source>
        <dbReference type="Proteomes" id="UP000252517"/>
    </source>
</evidence>
<dbReference type="PANTHER" id="PTHR30373:SF2">
    <property type="entry name" value="UPF0603 PROTEIN YGCG"/>
    <property type="match status" value="1"/>
</dbReference>
<reference evidence="4 5" key="1">
    <citation type="submission" date="2014-07" db="EMBL/GenBank/DDBJ databases">
        <title>Draft genome sequence of Thalassospira profundimaris S25-3-2.</title>
        <authorList>
            <person name="Lai Q."/>
            <person name="Shao Z."/>
        </authorList>
    </citation>
    <scope>NUCLEOTIDE SEQUENCE [LARGE SCALE GENOMIC DNA]</scope>
    <source>
        <strain evidence="4 5">S25-3-2</strain>
    </source>
</reference>
<keyword evidence="1" id="KW-0812">Transmembrane</keyword>
<dbReference type="Proteomes" id="UP000252517">
    <property type="component" value="Unassembled WGS sequence"/>
</dbReference>
<keyword evidence="2" id="KW-0732">Signal</keyword>
<gene>
    <name evidence="4" type="ORF">TH25_18105</name>
</gene>
<comment type="caution">
    <text evidence="4">The sequence shown here is derived from an EMBL/GenBank/DDBJ whole genome shotgun (WGS) entry which is preliminary data.</text>
</comment>
<dbReference type="EMBL" id="JPWH01000017">
    <property type="protein sequence ID" value="RCK45251.1"/>
    <property type="molecule type" value="Genomic_DNA"/>
</dbReference>
<protein>
    <recommendedName>
        <fullName evidence="3">TPM domain-containing protein</fullName>
    </recommendedName>
</protein>
<sequence length="461" mass="50928">MKSVFMLLLLSLMLTAAGASQAAPYERKTRYVNDYASLFTPEKRASLNETLAEVEQNEAVEISILTVDKLPATEQEIDDLADRTLSDWHMGDPRYYEDPRRKKVLDSIFKKLRDGKFDADNPAAIIQEYMQKAPPYRLPGRAILMIFSKEDNAVRLKSPKNFGVSATDWKNLNTYHFEPIFAHNDIHSAIDAVINMVLQTVVHLNEYERRDYISVFSASHYFPLKRYDRYVNDYAHLLSPGVKAEIAKKLKDYDEKTGTDVSVLTVKSTWSVSSHRSWESFSTAQFNVLNIGGMKSTDPDNMGVLLIVSQEDRKVRIELGAGYGGIYDTVMQDVIDNIVPALHDENYDAGIAEGVRQIISTTQANITFWEWYKWHLLAAGVVLLSLAVAIRNRFQNYVEVHWLIAGAIGAVIIFVCLKLVAILSAIPAGNGIHYPGGFGGGGGGGFGGGGGGGGGGASGSF</sequence>
<keyword evidence="1" id="KW-1133">Transmembrane helix</keyword>
<feature type="domain" description="TPM" evidence="3">
    <location>
        <begin position="231"/>
        <end position="359"/>
    </location>
</feature>
<dbReference type="RefSeq" id="WP_114089593.1">
    <property type="nucleotide sequence ID" value="NZ_JPWH01000017.1"/>
</dbReference>
<dbReference type="PANTHER" id="PTHR30373">
    <property type="entry name" value="UPF0603 PROTEIN YGCG"/>
    <property type="match status" value="1"/>
</dbReference>
<feature type="transmembrane region" description="Helical" evidence="1">
    <location>
        <begin position="402"/>
        <end position="426"/>
    </location>
</feature>
<evidence type="ECO:0000259" key="3">
    <source>
        <dbReference type="Pfam" id="PF04536"/>
    </source>
</evidence>
<dbReference type="AlphaFoldDB" id="A0A367WXM0"/>
<feature type="domain" description="TPM" evidence="3">
    <location>
        <begin position="32"/>
        <end position="92"/>
    </location>
</feature>
<organism evidence="4 5">
    <name type="scientific">Thalassospira profundimaris</name>
    <dbReference type="NCBI Taxonomy" id="502049"/>
    <lineage>
        <taxon>Bacteria</taxon>
        <taxon>Pseudomonadati</taxon>
        <taxon>Pseudomonadota</taxon>
        <taxon>Alphaproteobacteria</taxon>
        <taxon>Rhodospirillales</taxon>
        <taxon>Thalassospiraceae</taxon>
        <taxon>Thalassospira</taxon>
    </lineage>
</organism>
<dbReference type="Gene3D" id="3.10.310.50">
    <property type="match status" value="2"/>
</dbReference>
<feature type="signal peptide" evidence="2">
    <location>
        <begin position="1"/>
        <end position="22"/>
    </location>
</feature>
<dbReference type="Pfam" id="PF04536">
    <property type="entry name" value="TPM_phosphatase"/>
    <property type="match status" value="2"/>
</dbReference>
<evidence type="ECO:0000313" key="4">
    <source>
        <dbReference type="EMBL" id="RCK45251.1"/>
    </source>
</evidence>
<feature type="transmembrane region" description="Helical" evidence="1">
    <location>
        <begin position="371"/>
        <end position="390"/>
    </location>
</feature>
<accession>A0A367WXM0</accession>
<proteinExistence type="predicted"/>
<evidence type="ECO:0000256" key="1">
    <source>
        <dbReference type="SAM" id="Phobius"/>
    </source>
</evidence>